<dbReference type="AlphaFoldDB" id="A0AAD9TXP9"/>
<evidence type="ECO:0008006" key="4">
    <source>
        <dbReference type="Google" id="ProtNLM"/>
    </source>
</evidence>
<accession>A0AAD9TXP9</accession>
<keyword evidence="3" id="KW-1185">Reference proteome</keyword>
<proteinExistence type="predicted"/>
<comment type="caution">
    <text evidence="2">The sequence shown here is derived from an EMBL/GenBank/DDBJ whole genome shotgun (WGS) entry which is preliminary data.</text>
</comment>
<evidence type="ECO:0000256" key="1">
    <source>
        <dbReference type="SAM" id="MobiDB-lite"/>
    </source>
</evidence>
<reference evidence="2" key="1">
    <citation type="journal article" date="2023" name="Plant J.">
        <title>Genome sequences and population genomics provide insights into the demographic history, inbreeding, and mutation load of two 'living fossil' tree species of Dipteronia.</title>
        <authorList>
            <person name="Feng Y."/>
            <person name="Comes H.P."/>
            <person name="Chen J."/>
            <person name="Zhu S."/>
            <person name="Lu R."/>
            <person name="Zhang X."/>
            <person name="Li P."/>
            <person name="Qiu J."/>
            <person name="Olsen K.M."/>
            <person name="Qiu Y."/>
        </authorList>
    </citation>
    <scope>NUCLEOTIDE SEQUENCE</scope>
    <source>
        <strain evidence="2">KIB01</strain>
    </source>
</reference>
<organism evidence="2 3">
    <name type="scientific">Dipteronia dyeriana</name>
    <dbReference type="NCBI Taxonomy" id="168575"/>
    <lineage>
        <taxon>Eukaryota</taxon>
        <taxon>Viridiplantae</taxon>
        <taxon>Streptophyta</taxon>
        <taxon>Embryophyta</taxon>
        <taxon>Tracheophyta</taxon>
        <taxon>Spermatophyta</taxon>
        <taxon>Magnoliopsida</taxon>
        <taxon>eudicotyledons</taxon>
        <taxon>Gunneridae</taxon>
        <taxon>Pentapetalae</taxon>
        <taxon>rosids</taxon>
        <taxon>malvids</taxon>
        <taxon>Sapindales</taxon>
        <taxon>Sapindaceae</taxon>
        <taxon>Hippocastanoideae</taxon>
        <taxon>Acereae</taxon>
        <taxon>Dipteronia</taxon>
    </lineage>
</organism>
<dbReference type="Proteomes" id="UP001280121">
    <property type="component" value="Unassembled WGS sequence"/>
</dbReference>
<gene>
    <name evidence="2" type="ORF">Ddye_018913</name>
</gene>
<evidence type="ECO:0000313" key="3">
    <source>
        <dbReference type="Proteomes" id="UP001280121"/>
    </source>
</evidence>
<name>A0AAD9TXP9_9ROSI</name>
<dbReference type="EMBL" id="JANJYI010000006">
    <property type="protein sequence ID" value="KAK2643718.1"/>
    <property type="molecule type" value="Genomic_DNA"/>
</dbReference>
<protein>
    <recommendedName>
        <fullName evidence="4">DUF4283 domain-containing protein</fullName>
    </recommendedName>
</protein>
<feature type="region of interest" description="Disordered" evidence="1">
    <location>
        <begin position="1"/>
        <end position="33"/>
    </location>
</feature>
<feature type="compositionally biased region" description="Basic and acidic residues" evidence="1">
    <location>
        <begin position="14"/>
        <end position="28"/>
    </location>
</feature>
<evidence type="ECO:0000313" key="2">
    <source>
        <dbReference type="EMBL" id="KAK2643718.1"/>
    </source>
</evidence>
<sequence length="166" mass="18829">MADVFTFGAQSESDTNKVGKGKPHDLRNSAKRARSHEIEEGILLRKPVAESFKSKLLSASKEILGMDLVLKTEKEKLIIEQGDISFLDGPNGPMMKLSEDLKLKLCKPWENALILKIMGRSRTLNFMISKLRQKWPLIVARFQMPDDLNFVLTEGTWVIANQYLVI</sequence>